<feature type="domain" description="Protein kinase" evidence="2">
    <location>
        <begin position="577"/>
        <end position="844"/>
    </location>
</feature>
<dbReference type="Gene3D" id="3.30.200.20">
    <property type="entry name" value="Phosphorylase Kinase, domain 1"/>
    <property type="match status" value="1"/>
</dbReference>
<dbReference type="PROSITE" id="PS00109">
    <property type="entry name" value="PROTEIN_KINASE_TYR"/>
    <property type="match status" value="1"/>
</dbReference>
<dbReference type="InterPro" id="IPR051681">
    <property type="entry name" value="Ser/Thr_Kinases-Pseudokinases"/>
</dbReference>
<dbReference type="Gene3D" id="1.25.10.10">
    <property type="entry name" value="Leucine-rich Repeat Variant"/>
    <property type="match status" value="2"/>
</dbReference>
<organism evidence="3 4">
    <name type="scientific">Halomicrobium mukohataei</name>
    <dbReference type="NCBI Taxonomy" id="57705"/>
    <lineage>
        <taxon>Archaea</taxon>
        <taxon>Methanobacteriati</taxon>
        <taxon>Methanobacteriota</taxon>
        <taxon>Stenosarchaea group</taxon>
        <taxon>Halobacteria</taxon>
        <taxon>Halobacteriales</taxon>
        <taxon>Haloarculaceae</taxon>
        <taxon>Halomicrobium</taxon>
    </lineage>
</organism>
<evidence type="ECO:0000313" key="3">
    <source>
        <dbReference type="EMBL" id="QCD67228.1"/>
    </source>
</evidence>
<dbReference type="GO" id="GO:0004674">
    <property type="term" value="F:protein serine/threonine kinase activity"/>
    <property type="evidence" value="ECO:0007669"/>
    <property type="project" value="UniProtKB-KW"/>
</dbReference>
<dbReference type="SUPFAM" id="SSF48371">
    <property type="entry name" value="ARM repeat"/>
    <property type="match status" value="1"/>
</dbReference>
<feature type="compositionally biased region" description="Basic and acidic residues" evidence="1">
    <location>
        <begin position="753"/>
        <end position="764"/>
    </location>
</feature>
<feature type="region of interest" description="Disordered" evidence="1">
    <location>
        <begin position="736"/>
        <end position="764"/>
    </location>
</feature>
<evidence type="ECO:0000256" key="1">
    <source>
        <dbReference type="SAM" id="MobiDB-lite"/>
    </source>
</evidence>
<reference evidence="3 4" key="1">
    <citation type="submission" date="2019-04" db="EMBL/GenBank/DDBJ databases">
        <title>Complete genome sequence of Arthrobacter sp. ZXY-2 associated with effective atrazine degradation and salt adaptation.</title>
        <authorList>
            <person name="Zhao X."/>
        </authorList>
    </citation>
    <scope>NUCLEOTIDE SEQUENCE [LARGE SCALE GENOMIC DNA]</scope>
    <source>
        <strain evidence="4">ZP60</strain>
        <plasmid evidence="3 4">unnamed1</plasmid>
    </source>
</reference>
<proteinExistence type="predicted"/>
<keyword evidence="3" id="KW-0418">Kinase</keyword>
<sequence length="844" mass="91829">MSLEEINAQLDGDDPETRLTGAETLATLASDRSFDPADGETEPFDLAIEAATADDPAVAYNGTKALSRLVKDGAVTTELTTLTTTDADRTYIERIAEVATERIGESNPGRVRSRGALVISRLASNDVDSVVTETVVERLLDLLQTGQKAIRKRRAVLALTNLGHYDHEGRAAVRAEMATAADSLREFASADDDLLQSVGLRALGFMGLSEPEAALPATELHAVVADHGNRPRNVNRAVRSLWQIGRTHPSVVVPVRDELEALLSYTEADAKDAAHLSKDTGALAKHARYVRSNAAMALAQLARDHPEQVSEAAVEQCVDLLEQRDESIHRVVRLLGRVHEAHGDVLDTADTTEEVRSYLAAERESKTTTKRHTRARGYAVWLLTRLSSDEPLSESAVATALEYLTEVRTGERTAFGPLRTEALATMSRAFPEQVTAHDESVDWLCRRAGESATSTERADAVTGLLSLVRSETTTPDRVTSVLEERLATESVPRVRRLLAQALGAASTPSTRRALAETAVTESRPDVSTAIDAALEHSGPSTVTHAGKDHPLAPTALPVVSATAYTPWLTETIDYGDIEAHHRIQHGGTGTVHKASLHPPANASTEAPRTIALKRPLEPAGRTVADLSAYIEEAQKWGRVHDHPNIVTIFGWGAQPQPWIAMEYLDEGELGAFAEARSLPVSQVLWIGVCIADALQHAHSHGIYHRDITPANVLLQRRRGWSMPKLADWGTARKRHELSRGDKQYTPGYGAPEQRPESERAREVPPAKTDIYQLATLVYELLTGEKPFAVEQAVQKRERSPAPPGDVRDGVPPAVDDLLRTALDPDPAARPETAARVRDVLADQW</sequence>
<name>A0A4D6KF42_9EURY</name>
<dbReference type="Gene3D" id="1.10.510.10">
    <property type="entry name" value="Transferase(Phosphotransferase) domain 1"/>
    <property type="match status" value="1"/>
</dbReference>
<dbReference type="KEGG" id="halz:E5139_16405"/>
<protein>
    <submittedName>
        <fullName evidence="3">Serine/threonine protein kinase</fullName>
    </submittedName>
</protein>
<feature type="region of interest" description="Disordered" evidence="1">
    <location>
        <begin position="792"/>
        <end position="812"/>
    </location>
</feature>
<dbReference type="RefSeq" id="WP_012807478.1">
    <property type="nucleotide sequence ID" value="NZ_CP039376.1"/>
</dbReference>
<dbReference type="Pfam" id="PF00069">
    <property type="entry name" value="Pkinase"/>
    <property type="match status" value="1"/>
</dbReference>
<dbReference type="GeneID" id="8409383"/>
<dbReference type="PROSITE" id="PS50011">
    <property type="entry name" value="PROTEIN_KINASE_DOM"/>
    <property type="match status" value="1"/>
</dbReference>
<keyword evidence="3" id="KW-0614">Plasmid</keyword>
<dbReference type="PANTHER" id="PTHR44329">
    <property type="entry name" value="SERINE/THREONINE-PROTEIN KINASE TNNI3K-RELATED"/>
    <property type="match status" value="1"/>
</dbReference>
<dbReference type="PANTHER" id="PTHR44329:SF214">
    <property type="entry name" value="PROTEIN KINASE DOMAIN-CONTAINING PROTEIN"/>
    <property type="match status" value="1"/>
</dbReference>
<geneLocation type="plasmid" evidence="3">
    <name>unnamed1</name>
</geneLocation>
<evidence type="ECO:0000259" key="2">
    <source>
        <dbReference type="PROSITE" id="PS50011"/>
    </source>
</evidence>
<dbReference type="InterPro" id="IPR011989">
    <property type="entry name" value="ARM-like"/>
</dbReference>
<accession>A0A4D6KF42</accession>
<dbReference type="AlphaFoldDB" id="A0A4D6KF42"/>
<keyword evidence="3" id="KW-0808">Transferase</keyword>
<gene>
    <name evidence="3" type="ORF">E5139_16405</name>
</gene>
<keyword evidence="3" id="KW-0723">Serine/threonine-protein kinase</keyword>
<dbReference type="EMBL" id="CP039376">
    <property type="protein sequence ID" value="QCD67228.1"/>
    <property type="molecule type" value="Genomic_DNA"/>
</dbReference>
<dbReference type="InterPro" id="IPR008266">
    <property type="entry name" value="Tyr_kinase_AS"/>
</dbReference>
<reference evidence="3 4" key="2">
    <citation type="submission" date="2019-04" db="EMBL/GenBank/DDBJ databases">
        <authorList>
            <person name="Yang S."/>
            <person name="Wei W."/>
        </authorList>
    </citation>
    <scope>NUCLEOTIDE SEQUENCE [LARGE SCALE GENOMIC DNA]</scope>
    <source>
        <strain evidence="4">ZP60</strain>
        <plasmid evidence="3 4">unnamed1</plasmid>
    </source>
</reference>
<evidence type="ECO:0000313" key="4">
    <source>
        <dbReference type="Proteomes" id="UP000297053"/>
    </source>
</evidence>
<dbReference type="SUPFAM" id="SSF56112">
    <property type="entry name" value="Protein kinase-like (PK-like)"/>
    <property type="match status" value="1"/>
</dbReference>
<dbReference type="CDD" id="cd14014">
    <property type="entry name" value="STKc_PknB_like"/>
    <property type="match status" value="1"/>
</dbReference>
<dbReference type="GO" id="GO:0005524">
    <property type="term" value="F:ATP binding"/>
    <property type="evidence" value="ECO:0007669"/>
    <property type="project" value="InterPro"/>
</dbReference>
<dbReference type="InterPro" id="IPR016024">
    <property type="entry name" value="ARM-type_fold"/>
</dbReference>
<dbReference type="InterPro" id="IPR000719">
    <property type="entry name" value="Prot_kinase_dom"/>
</dbReference>
<dbReference type="InterPro" id="IPR011009">
    <property type="entry name" value="Kinase-like_dom_sf"/>
</dbReference>
<dbReference type="Proteomes" id="UP000297053">
    <property type="component" value="Plasmid unnamed1"/>
</dbReference>